<feature type="non-terminal residue" evidence="1">
    <location>
        <position position="103"/>
    </location>
</feature>
<gene>
    <name evidence="1" type="ORF">GGX14DRAFT_300210</name>
</gene>
<name>A0AAD6UQ74_9AGAR</name>
<evidence type="ECO:0000313" key="2">
    <source>
        <dbReference type="Proteomes" id="UP001219525"/>
    </source>
</evidence>
<sequence length="103" mass="11978">MLKPGHPQYTSHCLQKLDDPIIPVLMGYRVPRNDSANDEQKYAVVILTLFKPWSNTKSSPLKEVNMSWLDALNDFRSSISSEHHRVVLNMQLLYQTRDAKFDF</sequence>
<reference evidence="1" key="1">
    <citation type="submission" date="2023-03" db="EMBL/GenBank/DDBJ databases">
        <title>Massive genome expansion in bonnet fungi (Mycena s.s.) driven by repeated elements and novel gene families across ecological guilds.</title>
        <authorList>
            <consortium name="Lawrence Berkeley National Laboratory"/>
            <person name="Harder C.B."/>
            <person name="Miyauchi S."/>
            <person name="Viragh M."/>
            <person name="Kuo A."/>
            <person name="Thoen E."/>
            <person name="Andreopoulos B."/>
            <person name="Lu D."/>
            <person name="Skrede I."/>
            <person name="Drula E."/>
            <person name="Henrissat B."/>
            <person name="Morin E."/>
            <person name="Kohler A."/>
            <person name="Barry K."/>
            <person name="LaButti K."/>
            <person name="Morin E."/>
            <person name="Salamov A."/>
            <person name="Lipzen A."/>
            <person name="Mereny Z."/>
            <person name="Hegedus B."/>
            <person name="Baldrian P."/>
            <person name="Stursova M."/>
            <person name="Weitz H."/>
            <person name="Taylor A."/>
            <person name="Grigoriev I.V."/>
            <person name="Nagy L.G."/>
            <person name="Martin F."/>
            <person name="Kauserud H."/>
        </authorList>
    </citation>
    <scope>NUCLEOTIDE SEQUENCE</scope>
    <source>
        <strain evidence="1">9144</strain>
    </source>
</reference>
<comment type="caution">
    <text evidence="1">The sequence shown here is derived from an EMBL/GenBank/DDBJ whole genome shotgun (WGS) entry which is preliminary data.</text>
</comment>
<organism evidence="1 2">
    <name type="scientific">Mycena pura</name>
    <dbReference type="NCBI Taxonomy" id="153505"/>
    <lineage>
        <taxon>Eukaryota</taxon>
        <taxon>Fungi</taxon>
        <taxon>Dikarya</taxon>
        <taxon>Basidiomycota</taxon>
        <taxon>Agaricomycotina</taxon>
        <taxon>Agaricomycetes</taxon>
        <taxon>Agaricomycetidae</taxon>
        <taxon>Agaricales</taxon>
        <taxon>Marasmiineae</taxon>
        <taxon>Mycenaceae</taxon>
        <taxon>Mycena</taxon>
    </lineage>
</organism>
<evidence type="ECO:0000313" key="1">
    <source>
        <dbReference type="EMBL" id="KAJ7191335.1"/>
    </source>
</evidence>
<proteinExistence type="predicted"/>
<accession>A0AAD6UQ74</accession>
<dbReference type="EMBL" id="JARJCW010000134">
    <property type="protein sequence ID" value="KAJ7191335.1"/>
    <property type="molecule type" value="Genomic_DNA"/>
</dbReference>
<dbReference type="Proteomes" id="UP001219525">
    <property type="component" value="Unassembled WGS sequence"/>
</dbReference>
<dbReference type="AlphaFoldDB" id="A0AAD6UQ74"/>
<protein>
    <submittedName>
        <fullName evidence="1">Uncharacterized protein</fullName>
    </submittedName>
</protein>
<keyword evidence="2" id="KW-1185">Reference proteome</keyword>